<sequence>MDVDADRSQYGTNTMSALPPELWEAILGGADQVGGLDPASLLALASTGRVGQQIVRAATQPFYAVRSPSEPPVLRRIPADEYARLATNFGVTSRWHSFSPWPTACFVGTLRMA</sequence>
<evidence type="ECO:0000313" key="2">
    <source>
        <dbReference type="Proteomes" id="UP000202511"/>
    </source>
</evidence>
<name>A0A0B5J1K0_9VIRU</name>
<organism evidence="1 2">
    <name type="scientific">Pandoravirus inopinatum</name>
    <dbReference type="NCBI Taxonomy" id="1605721"/>
    <lineage>
        <taxon>Viruses</taxon>
        <taxon>Pandoravirus</taxon>
    </lineage>
</organism>
<dbReference type="EMBL" id="KP136319">
    <property type="protein sequence ID" value="AJF97384.1"/>
    <property type="molecule type" value="Genomic_DNA"/>
</dbReference>
<proteinExistence type="predicted"/>
<dbReference type="RefSeq" id="YP_009119619.1">
    <property type="nucleotide sequence ID" value="NC_026440.1"/>
</dbReference>
<accession>A0A0B5J1K0</accession>
<evidence type="ECO:0000313" key="1">
    <source>
        <dbReference type="EMBL" id="AJF97384.1"/>
    </source>
</evidence>
<reference evidence="1 2" key="1">
    <citation type="journal article" date="2015" name="Parasitol. Res.">
        <title>Viruses in close associations with free-living amoebae.</title>
        <authorList>
            <person name="Scheid P."/>
        </authorList>
    </citation>
    <scope>NUCLEOTIDE SEQUENCE [LARGE SCALE GENOMIC DNA]</scope>
    <source>
        <strain evidence="1">KlaHel</strain>
    </source>
</reference>
<protein>
    <submittedName>
        <fullName evidence="1">F-box domain protein</fullName>
    </submittedName>
</protein>
<dbReference type="KEGG" id="vg:23462301"/>
<dbReference type="Proteomes" id="UP000202511">
    <property type="component" value="Segment"/>
</dbReference>
<dbReference type="GeneID" id="23462301"/>